<gene>
    <name evidence="3" type="ORF">GCM10011573_29070</name>
</gene>
<sequence length="187" mass="21498">MKTIKSSVAFNILVGLVILTCIFKFLMTNPNERNFTFLLDCFSASVTICSLVSVLFCSYLWKLKIFKSWFVQIPNLNGTWEGTLIPTWEDSKPIGITLKIKQSLFKISCVMTTDESKSESISCNYIIDEDNQQNKLTYTYINIPKSVHRNRSAIHYGSVILEIEKNTLRGSYWTDRKTIGDIELTRL</sequence>
<dbReference type="Proteomes" id="UP000630615">
    <property type="component" value="Unassembled WGS sequence"/>
</dbReference>
<evidence type="ECO:0000313" key="3">
    <source>
        <dbReference type="EMBL" id="GGC97744.1"/>
    </source>
</evidence>
<dbReference type="EMBL" id="BMKI01000007">
    <property type="protein sequence ID" value="GGC97744.1"/>
    <property type="molecule type" value="Genomic_DNA"/>
</dbReference>
<feature type="domain" description="CD-NTase-associated protein 15" evidence="2">
    <location>
        <begin position="71"/>
        <end position="186"/>
    </location>
</feature>
<evidence type="ECO:0000313" key="4">
    <source>
        <dbReference type="Proteomes" id="UP000630615"/>
    </source>
</evidence>
<keyword evidence="4" id="KW-1185">Reference proteome</keyword>
<dbReference type="RefSeq" id="WP_088270700.1">
    <property type="nucleotide sequence ID" value="NZ_BMKI01000007.1"/>
</dbReference>
<keyword evidence="1" id="KW-0812">Transmembrane</keyword>
<dbReference type="Pfam" id="PF18153">
    <property type="entry name" value="Cap15_CD_rec"/>
    <property type="match status" value="1"/>
</dbReference>
<evidence type="ECO:0000256" key="1">
    <source>
        <dbReference type="SAM" id="Phobius"/>
    </source>
</evidence>
<protein>
    <recommendedName>
        <fullName evidence="2">CD-NTase-associated protein 15 domain-containing protein</fullName>
    </recommendedName>
</protein>
<accession>A0ABQ1PIB1</accession>
<feature type="transmembrane region" description="Helical" evidence="1">
    <location>
        <begin position="7"/>
        <end position="25"/>
    </location>
</feature>
<reference evidence="4" key="1">
    <citation type="journal article" date="2019" name="Int. J. Syst. Evol. Microbiol.">
        <title>The Global Catalogue of Microorganisms (GCM) 10K type strain sequencing project: providing services to taxonomists for standard genome sequencing and annotation.</title>
        <authorList>
            <consortium name="The Broad Institute Genomics Platform"/>
            <consortium name="The Broad Institute Genome Sequencing Center for Infectious Disease"/>
            <person name="Wu L."/>
            <person name="Ma J."/>
        </authorList>
    </citation>
    <scope>NUCLEOTIDE SEQUENCE [LARGE SCALE GENOMIC DNA]</scope>
    <source>
        <strain evidence="4">CGMCC 1.15942</strain>
    </source>
</reference>
<name>A0ABQ1PIB1_9ENTE</name>
<keyword evidence="1" id="KW-1133">Transmembrane helix</keyword>
<comment type="caution">
    <text evidence="3">The sequence shown here is derived from an EMBL/GenBank/DDBJ whole genome shotgun (WGS) entry which is preliminary data.</text>
</comment>
<feature type="transmembrane region" description="Helical" evidence="1">
    <location>
        <begin position="37"/>
        <end position="61"/>
    </location>
</feature>
<proteinExistence type="predicted"/>
<keyword evidence="1" id="KW-0472">Membrane</keyword>
<organism evidence="3 4">
    <name type="scientific">Enterococcus wangshanyuanii</name>
    <dbReference type="NCBI Taxonomy" id="2005703"/>
    <lineage>
        <taxon>Bacteria</taxon>
        <taxon>Bacillati</taxon>
        <taxon>Bacillota</taxon>
        <taxon>Bacilli</taxon>
        <taxon>Lactobacillales</taxon>
        <taxon>Enterococcaceae</taxon>
        <taxon>Enterococcus</taxon>
    </lineage>
</organism>
<dbReference type="InterPro" id="IPR041208">
    <property type="entry name" value="Cap15"/>
</dbReference>
<evidence type="ECO:0000259" key="2">
    <source>
        <dbReference type="Pfam" id="PF18153"/>
    </source>
</evidence>